<keyword evidence="2" id="KW-1133">Transmembrane helix</keyword>
<evidence type="ECO:0000256" key="2">
    <source>
        <dbReference type="SAM" id="Phobius"/>
    </source>
</evidence>
<dbReference type="EMBL" id="JARFPK010000063">
    <property type="protein sequence ID" value="MDF0591780.1"/>
    <property type="molecule type" value="Genomic_DNA"/>
</dbReference>
<feature type="region of interest" description="Disordered" evidence="1">
    <location>
        <begin position="216"/>
        <end position="269"/>
    </location>
</feature>
<dbReference type="Proteomes" id="UP001220010">
    <property type="component" value="Unassembled WGS sequence"/>
</dbReference>
<feature type="transmembrane region" description="Helical" evidence="2">
    <location>
        <begin position="180"/>
        <end position="198"/>
    </location>
</feature>
<accession>A0ABT5XAN4</accession>
<evidence type="ECO:0000313" key="4">
    <source>
        <dbReference type="Proteomes" id="UP001220010"/>
    </source>
</evidence>
<feature type="compositionally biased region" description="Acidic residues" evidence="1">
    <location>
        <begin position="240"/>
        <end position="252"/>
    </location>
</feature>
<name>A0ABT5XAN4_9EURY</name>
<feature type="compositionally biased region" description="Basic and acidic residues" evidence="1">
    <location>
        <begin position="223"/>
        <end position="239"/>
    </location>
</feature>
<feature type="compositionally biased region" description="Basic and acidic residues" evidence="1">
    <location>
        <begin position="253"/>
        <end position="269"/>
    </location>
</feature>
<evidence type="ECO:0000313" key="3">
    <source>
        <dbReference type="EMBL" id="MDF0591780.1"/>
    </source>
</evidence>
<evidence type="ECO:0000256" key="1">
    <source>
        <dbReference type="SAM" id="MobiDB-lite"/>
    </source>
</evidence>
<dbReference type="RefSeq" id="WP_316967506.1">
    <property type="nucleotide sequence ID" value="NZ_JARFPK010000063.1"/>
</dbReference>
<reference evidence="3 4" key="1">
    <citation type="submission" date="2023-03" db="EMBL/GenBank/DDBJ databases">
        <title>WGS of Methanotrichaceae archaeon Mx.</title>
        <authorList>
            <person name="Sorokin D.Y."/>
            <person name="Merkel A.Y."/>
        </authorList>
    </citation>
    <scope>NUCLEOTIDE SEQUENCE [LARGE SCALE GENOMIC DNA]</scope>
    <source>
        <strain evidence="3 4">Mx</strain>
    </source>
</reference>
<sequence length="269" mass="29804">MNQRTSIGLLAILALLALQGTAASPLGLGADGFQGTTYILSRSEAEVIIPANGTSFDLTIPYKTDLLFFDPIGNEVPIETVVEFRRGSYTYHISSHRPVRGYIKYNRPILEQRLVAPVEVGESVRVVLPEGYATGDRILGRARPGPDEVGTVGGRAALFWTGPEKRTYIDVSFYKEGAPWAFRLFLLLLAFIAGVLVLEHNMSIKRLRSLRENAEIDGDEPGYSDKDNAMKDLSDKDLDDKDLDDKDLDDKDLDDKDRAEKDRGGEGRI</sequence>
<dbReference type="InterPro" id="IPR043826">
    <property type="entry name" value="DUF5803"/>
</dbReference>
<proteinExistence type="predicted"/>
<comment type="caution">
    <text evidence="3">The sequence shown here is derived from an EMBL/GenBank/DDBJ whole genome shotgun (WGS) entry which is preliminary data.</text>
</comment>
<keyword evidence="2" id="KW-0472">Membrane</keyword>
<dbReference type="Pfam" id="PF19119">
    <property type="entry name" value="DUF5803"/>
    <property type="match status" value="1"/>
</dbReference>
<gene>
    <name evidence="3" type="ORF">P0O15_11490</name>
</gene>
<keyword evidence="4" id="KW-1185">Reference proteome</keyword>
<organism evidence="3 4">
    <name type="scientific">Candidatus Methanocrinis natronophilus</name>
    <dbReference type="NCBI Taxonomy" id="3033396"/>
    <lineage>
        <taxon>Archaea</taxon>
        <taxon>Methanobacteriati</taxon>
        <taxon>Methanobacteriota</taxon>
        <taxon>Stenosarchaea group</taxon>
        <taxon>Methanomicrobia</taxon>
        <taxon>Methanotrichales</taxon>
        <taxon>Methanotrichaceae</taxon>
        <taxon>Methanocrinis</taxon>
    </lineage>
</organism>
<protein>
    <submittedName>
        <fullName evidence="3">DUF5803 family protein</fullName>
    </submittedName>
</protein>
<keyword evidence="2" id="KW-0812">Transmembrane</keyword>